<name>A0ABV7XDT4_9SPHN</name>
<evidence type="ECO:0000313" key="3">
    <source>
        <dbReference type="Proteomes" id="UP001595615"/>
    </source>
</evidence>
<keyword evidence="1" id="KW-0472">Membrane</keyword>
<proteinExistence type="predicted"/>
<sequence length="99" mass="10803">MRLILYLVAASMLLSILRAVILFLCAAFALMLLWGVLTKPRETLGSMAICSTLALIQMHPLAALAIVVTVLLAHVVTARCEACDSNQRTGFKLLRHDNP</sequence>
<gene>
    <name evidence="2" type="ORF">ACFOMD_17235</name>
</gene>
<evidence type="ECO:0000313" key="2">
    <source>
        <dbReference type="EMBL" id="MFC3714316.1"/>
    </source>
</evidence>
<feature type="transmembrane region" description="Helical" evidence="1">
    <location>
        <begin position="6"/>
        <end position="37"/>
    </location>
</feature>
<keyword evidence="3" id="KW-1185">Reference proteome</keyword>
<evidence type="ECO:0000256" key="1">
    <source>
        <dbReference type="SAM" id="Phobius"/>
    </source>
</evidence>
<organism evidence="2 3">
    <name type="scientific">Sphingoaurantiacus capsulatus</name>
    <dbReference type="NCBI Taxonomy" id="1771310"/>
    <lineage>
        <taxon>Bacteria</taxon>
        <taxon>Pseudomonadati</taxon>
        <taxon>Pseudomonadota</taxon>
        <taxon>Alphaproteobacteria</taxon>
        <taxon>Sphingomonadales</taxon>
        <taxon>Sphingosinicellaceae</taxon>
        <taxon>Sphingoaurantiacus</taxon>
    </lineage>
</organism>
<keyword evidence="1" id="KW-0812">Transmembrane</keyword>
<dbReference type="Proteomes" id="UP001595615">
    <property type="component" value="Unassembled WGS sequence"/>
</dbReference>
<accession>A0ABV7XDT4</accession>
<comment type="caution">
    <text evidence="2">The sequence shown here is derived from an EMBL/GenBank/DDBJ whole genome shotgun (WGS) entry which is preliminary data.</text>
</comment>
<keyword evidence="1" id="KW-1133">Transmembrane helix</keyword>
<dbReference type="RefSeq" id="WP_380863697.1">
    <property type="nucleotide sequence ID" value="NZ_JBHRXV010000014.1"/>
</dbReference>
<feature type="transmembrane region" description="Helical" evidence="1">
    <location>
        <begin position="49"/>
        <end position="76"/>
    </location>
</feature>
<reference evidence="3" key="1">
    <citation type="journal article" date="2019" name="Int. J. Syst. Evol. Microbiol.">
        <title>The Global Catalogue of Microorganisms (GCM) 10K type strain sequencing project: providing services to taxonomists for standard genome sequencing and annotation.</title>
        <authorList>
            <consortium name="The Broad Institute Genomics Platform"/>
            <consortium name="The Broad Institute Genome Sequencing Center for Infectious Disease"/>
            <person name="Wu L."/>
            <person name="Ma J."/>
        </authorList>
    </citation>
    <scope>NUCLEOTIDE SEQUENCE [LARGE SCALE GENOMIC DNA]</scope>
    <source>
        <strain evidence="3">KCTC 42644</strain>
    </source>
</reference>
<dbReference type="EMBL" id="JBHRXV010000014">
    <property type="protein sequence ID" value="MFC3714316.1"/>
    <property type="molecule type" value="Genomic_DNA"/>
</dbReference>
<protein>
    <submittedName>
        <fullName evidence="2">Uncharacterized protein</fullName>
    </submittedName>
</protein>